<proteinExistence type="predicted"/>
<protein>
    <submittedName>
        <fullName evidence="1">Uncharacterized protein</fullName>
    </submittedName>
</protein>
<name>A0A1Y2PBC1_9FLAO</name>
<gene>
    <name evidence="1" type="ORF">WH52_13580</name>
</gene>
<dbReference type="EMBL" id="LAPZ01000015">
    <property type="protein sequence ID" value="OSY87087.1"/>
    <property type="molecule type" value="Genomic_DNA"/>
</dbReference>
<dbReference type="Proteomes" id="UP000194221">
    <property type="component" value="Unassembled WGS sequence"/>
</dbReference>
<evidence type="ECO:0000313" key="1">
    <source>
        <dbReference type="EMBL" id="OSY87087.1"/>
    </source>
</evidence>
<sequence length="1125" mass="130921">MAQKRCFFIFFMLVLSLNAQEKPKEFRSKFFEVTKDTIQLDTLSINSQRFRVLNQEGKVIPTSDYFIDFAKAKLFVKNEKYSQITVEYYRFPDFLTKIYAPFDDKLIVENSGNTGKLYSLTTNKKKSNIKLFDGLKTSGFIARGITVGNNQNAVTNSSLDLTIEGKLSSKVSIRANIFDTNIPLQENGYSQNITDFDRIFVELFSKNWRIKGGDISIKNKDSYFLNFEKQLAGLEVEANINKKVNTLASGAVVRGRFSSFNFVGVEGNQGPYKIFGTNNEPGIVIISGSDRVYVNGQLLERGENKDYVIDYNLAEIRFNTTFPINNDMRIRVEFQYSDRNYTRFFTYEKAAYKDNKFSIAGYFYNENDAKNQPLQQSLSDNQKQLLANAGNDISKMFAPSAFRDEYSPNRIQYKKVQQGGVEVFEYSTNENDELYGVTFTNVGTNQGNYVVDRTIATGTIYRYVGNNNGNFNPVVRLVAPTSLQIFDVNTSYKPTEKTEIKAELAYSNNDENLFSAIDDEKNKKIATKIDWNQVLMDTKWKLKSNLKYKFIQDNFKTVERFQNVEFNRDWNLLNPTGNQHEIGVELILQKKRDQYISYAFNHLNFTNSFNGNKHQIQSKFRSEKTSFSFDGSMLNNTSIRAKDQFFRMKSSVERSFNKYWIGGKLGFETNQQKEQNTNQFLLTSHRFKEYETYMGIGDTAKVFVKFGVNYRTNDSIKSNEFTEVNNRKTFFVNSKLIQNKRTNLSVFANYRITNNAFTNNEKALNSKVVYNQRFFKNFLQLSTIYETSSGNIARQDFVYVKTEPGQGYYTWIDYNNDGIQQFNEFEVAQFQDQADYLRVALPNLRYIPTQRAKIKQSITLNASQWKDKNGIKKMASHFYNQTFLLIDNEREKNASSFHFNPFNMSETNLLGLTFNFRNNLYFNRSLQHYSMVYTYGKTRNKQQFSIGNQESNSFVHQLEFIHKLSKFWLFELKGIISENKLETQNFVSRNFKIASNELQPKFSFLYSKDHRFSLFYHFKKKKNEVASFESLQQQKIGAEYFFIGKKKNQLSASVNMFLNDFEGNSNSPVGYQMLEGLQVGRNYTWNLLFNQRLNSILHLNLNYLGRKSENSKTIHTGMVQLKAIF</sequence>
<evidence type="ECO:0000313" key="2">
    <source>
        <dbReference type="Proteomes" id="UP000194221"/>
    </source>
</evidence>
<dbReference type="OrthoDB" id="9815802at2"/>
<comment type="caution">
    <text evidence="1">The sequence shown here is derived from an EMBL/GenBank/DDBJ whole genome shotgun (WGS) entry which is preliminary data.</text>
</comment>
<dbReference type="AlphaFoldDB" id="A0A1Y2PBC1"/>
<dbReference type="STRING" id="1635173.WH52_13580"/>
<organism evidence="1 2">
    <name type="scientific">Tenacibaculum holothuriorum</name>
    <dbReference type="NCBI Taxonomy" id="1635173"/>
    <lineage>
        <taxon>Bacteria</taxon>
        <taxon>Pseudomonadati</taxon>
        <taxon>Bacteroidota</taxon>
        <taxon>Flavobacteriia</taxon>
        <taxon>Flavobacteriales</taxon>
        <taxon>Flavobacteriaceae</taxon>
        <taxon>Tenacibaculum</taxon>
    </lineage>
</organism>
<reference evidence="1 2" key="1">
    <citation type="submission" date="2015-03" db="EMBL/GenBank/DDBJ databases">
        <title>Genome sequence of Tenacibaculum sp. S2-2, isolated from intestinal microbiota of sea cucumber, Apostichopus japonicas.</title>
        <authorList>
            <person name="Shao Z."/>
            <person name="Wang L."/>
            <person name="Li X."/>
        </authorList>
    </citation>
    <scope>NUCLEOTIDE SEQUENCE [LARGE SCALE GENOMIC DNA]</scope>
    <source>
        <strain evidence="1 2">S2-2</strain>
    </source>
</reference>
<keyword evidence="2" id="KW-1185">Reference proteome</keyword>
<accession>A0A1Y2PBC1</accession>
<dbReference type="InParanoid" id="A0A1Y2PBC1"/>